<name>A0ABQ9ZPU7_9CRUS</name>
<proteinExistence type="predicted"/>
<organism evidence="1 2">
    <name type="scientific">Daphnia magna</name>
    <dbReference type="NCBI Taxonomy" id="35525"/>
    <lineage>
        <taxon>Eukaryota</taxon>
        <taxon>Metazoa</taxon>
        <taxon>Ecdysozoa</taxon>
        <taxon>Arthropoda</taxon>
        <taxon>Crustacea</taxon>
        <taxon>Branchiopoda</taxon>
        <taxon>Diplostraca</taxon>
        <taxon>Cladocera</taxon>
        <taxon>Anomopoda</taxon>
        <taxon>Daphniidae</taxon>
        <taxon>Daphnia</taxon>
    </lineage>
</organism>
<reference evidence="1 2" key="1">
    <citation type="journal article" date="2023" name="Nucleic Acids Res.">
        <title>The hologenome of Daphnia magna reveals possible DNA methylation and microbiome-mediated evolution of the host genome.</title>
        <authorList>
            <person name="Chaturvedi A."/>
            <person name="Li X."/>
            <person name="Dhandapani V."/>
            <person name="Marshall H."/>
            <person name="Kissane S."/>
            <person name="Cuenca-Cambronero M."/>
            <person name="Asole G."/>
            <person name="Calvet F."/>
            <person name="Ruiz-Romero M."/>
            <person name="Marangio P."/>
            <person name="Guigo R."/>
            <person name="Rago D."/>
            <person name="Mirbahai L."/>
            <person name="Eastwood N."/>
            <person name="Colbourne J.K."/>
            <person name="Zhou J."/>
            <person name="Mallon E."/>
            <person name="Orsini L."/>
        </authorList>
    </citation>
    <scope>NUCLEOTIDE SEQUENCE [LARGE SCALE GENOMIC DNA]</scope>
    <source>
        <strain evidence="1">LRV0_1</strain>
    </source>
</reference>
<gene>
    <name evidence="1" type="ORF">OUZ56_027464</name>
</gene>
<sequence>MDVLQARCQLRENDVMGGLDAETLDLTKQHSVPDKNTFRKSFFFVVVTKTKHFDPFDSHPAAFEFTSKNRAVAKS</sequence>
<evidence type="ECO:0000313" key="2">
    <source>
        <dbReference type="Proteomes" id="UP001234178"/>
    </source>
</evidence>
<evidence type="ECO:0000313" key="1">
    <source>
        <dbReference type="EMBL" id="KAK4014952.1"/>
    </source>
</evidence>
<dbReference type="Proteomes" id="UP001234178">
    <property type="component" value="Unassembled WGS sequence"/>
</dbReference>
<comment type="caution">
    <text evidence="1">The sequence shown here is derived from an EMBL/GenBank/DDBJ whole genome shotgun (WGS) entry which is preliminary data.</text>
</comment>
<dbReference type="EMBL" id="JAOYFB010000004">
    <property type="protein sequence ID" value="KAK4014952.1"/>
    <property type="molecule type" value="Genomic_DNA"/>
</dbReference>
<keyword evidence="2" id="KW-1185">Reference proteome</keyword>
<accession>A0ABQ9ZPU7</accession>
<protein>
    <submittedName>
        <fullName evidence="1">Uncharacterized protein</fullName>
    </submittedName>
</protein>